<protein>
    <submittedName>
        <fullName evidence="2">Uncharacterized protein</fullName>
    </submittedName>
</protein>
<comment type="caution">
    <text evidence="2">The sequence shown here is derived from an EMBL/GenBank/DDBJ whole genome shotgun (WGS) entry which is preliminary data.</text>
</comment>
<accession>A0A561QX70</accession>
<evidence type="ECO:0000313" key="2">
    <source>
        <dbReference type="EMBL" id="TWF54974.1"/>
    </source>
</evidence>
<feature type="transmembrane region" description="Helical" evidence="1">
    <location>
        <begin position="61"/>
        <end position="90"/>
    </location>
</feature>
<keyword evidence="1" id="KW-1133">Transmembrane helix</keyword>
<gene>
    <name evidence="2" type="ORF">FHW37_103845</name>
</gene>
<proteinExistence type="predicted"/>
<keyword evidence="1" id="KW-0812">Transmembrane</keyword>
<dbReference type="Proteomes" id="UP000320653">
    <property type="component" value="Unassembled WGS sequence"/>
</dbReference>
<dbReference type="EMBL" id="VIWP01000003">
    <property type="protein sequence ID" value="TWF54974.1"/>
    <property type="molecule type" value="Genomic_DNA"/>
</dbReference>
<evidence type="ECO:0000313" key="3">
    <source>
        <dbReference type="Proteomes" id="UP000320653"/>
    </source>
</evidence>
<evidence type="ECO:0000256" key="1">
    <source>
        <dbReference type="SAM" id="Phobius"/>
    </source>
</evidence>
<sequence>MIVVTVSLVEAILRPAYRPIVNAIMTLGVVTRLEAWIATLPRLAILLLLAFPFAIAEPMKVVALVIIARGHVAIGVVTLIAAYLATFLIVERIYHAGREKLLTYRWLAWVMRYVALARSLYDGIKLSAVGWLRAMKARFLP</sequence>
<reference evidence="2 3" key="1">
    <citation type="submission" date="2019-06" db="EMBL/GenBank/DDBJ databases">
        <title>Sorghum-associated microbial communities from plants grown in Nebraska, USA.</title>
        <authorList>
            <person name="Schachtman D."/>
        </authorList>
    </citation>
    <scope>NUCLEOTIDE SEQUENCE [LARGE SCALE GENOMIC DNA]</scope>
    <source>
        <strain evidence="2 3">1225</strain>
    </source>
</reference>
<organism evidence="2 3">
    <name type="scientific">Neorhizobium alkalisoli</name>
    <dbReference type="NCBI Taxonomy" id="528178"/>
    <lineage>
        <taxon>Bacteria</taxon>
        <taxon>Pseudomonadati</taxon>
        <taxon>Pseudomonadota</taxon>
        <taxon>Alphaproteobacteria</taxon>
        <taxon>Hyphomicrobiales</taxon>
        <taxon>Rhizobiaceae</taxon>
        <taxon>Rhizobium/Agrobacterium group</taxon>
        <taxon>Neorhizobium</taxon>
    </lineage>
</organism>
<keyword evidence="1" id="KW-0472">Membrane</keyword>
<keyword evidence="3" id="KW-1185">Reference proteome</keyword>
<dbReference type="AlphaFoldDB" id="A0A561QX70"/>
<name>A0A561QX70_9HYPH</name>